<feature type="compositionally biased region" description="Basic and acidic residues" evidence="1">
    <location>
        <begin position="1"/>
        <end position="15"/>
    </location>
</feature>
<accession>A0AAN8BK62</accession>
<organism evidence="2 3">
    <name type="scientific">Champsocephalus esox</name>
    <name type="common">pike icefish</name>
    <dbReference type="NCBI Taxonomy" id="159716"/>
    <lineage>
        <taxon>Eukaryota</taxon>
        <taxon>Metazoa</taxon>
        <taxon>Chordata</taxon>
        <taxon>Craniata</taxon>
        <taxon>Vertebrata</taxon>
        <taxon>Euteleostomi</taxon>
        <taxon>Actinopterygii</taxon>
        <taxon>Neopterygii</taxon>
        <taxon>Teleostei</taxon>
        <taxon>Neoteleostei</taxon>
        <taxon>Acanthomorphata</taxon>
        <taxon>Eupercaria</taxon>
        <taxon>Perciformes</taxon>
        <taxon>Notothenioidei</taxon>
        <taxon>Channichthyidae</taxon>
        <taxon>Champsocephalus</taxon>
    </lineage>
</organism>
<dbReference type="Proteomes" id="UP001335648">
    <property type="component" value="Unassembled WGS sequence"/>
</dbReference>
<dbReference type="AlphaFoldDB" id="A0AAN8BK62"/>
<evidence type="ECO:0000256" key="1">
    <source>
        <dbReference type="SAM" id="MobiDB-lite"/>
    </source>
</evidence>
<proteinExistence type="predicted"/>
<evidence type="ECO:0000313" key="3">
    <source>
        <dbReference type="Proteomes" id="UP001335648"/>
    </source>
</evidence>
<gene>
    <name evidence="2" type="ORF">CesoFtcFv8_017199</name>
</gene>
<comment type="caution">
    <text evidence="2">The sequence shown here is derived from an EMBL/GenBank/DDBJ whole genome shotgun (WGS) entry which is preliminary data.</text>
</comment>
<name>A0AAN8BK62_9TELE</name>
<sequence>MLHHALTDKLSKGDNPHCTPNLGQTIPEPILRTCNQVCRTPSTRHPLNTLYHTPHSAPCHPQTAAASELTFKPSLAPIYLLKHLLTTSLTPRQQAGVNQLPVERIDKKHYGWMAEVPQHDPSIFKGPGMIWPTQSCIFPQAWITIIEKRTSV</sequence>
<evidence type="ECO:0000313" key="2">
    <source>
        <dbReference type="EMBL" id="KAK5886127.1"/>
    </source>
</evidence>
<protein>
    <submittedName>
        <fullName evidence="2">Uncharacterized protein</fullName>
    </submittedName>
</protein>
<feature type="region of interest" description="Disordered" evidence="1">
    <location>
        <begin position="1"/>
        <end position="24"/>
    </location>
</feature>
<dbReference type="EMBL" id="JAULUE010002059">
    <property type="protein sequence ID" value="KAK5886127.1"/>
    <property type="molecule type" value="Genomic_DNA"/>
</dbReference>
<reference evidence="2 3" key="1">
    <citation type="journal article" date="2023" name="Mol. Biol. Evol.">
        <title>Genomics of Secondarily Temperate Adaptation in the Only Non-Antarctic Icefish.</title>
        <authorList>
            <person name="Rivera-Colon A.G."/>
            <person name="Rayamajhi N."/>
            <person name="Minhas B.F."/>
            <person name="Madrigal G."/>
            <person name="Bilyk K.T."/>
            <person name="Yoon V."/>
            <person name="Hune M."/>
            <person name="Gregory S."/>
            <person name="Cheng C.H.C."/>
            <person name="Catchen J.M."/>
        </authorList>
    </citation>
    <scope>NUCLEOTIDE SEQUENCE [LARGE SCALE GENOMIC DNA]</scope>
    <source>
        <strain evidence="2">JC2023a</strain>
    </source>
</reference>
<keyword evidence="3" id="KW-1185">Reference proteome</keyword>